<keyword evidence="2" id="KW-0813">Transport</keyword>
<keyword evidence="3" id="KW-1003">Cell membrane</keyword>
<dbReference type="GO" id="GO:0015226">
    <property type="term" value="F:carnitine transmembrane transporter activity"/>
    <property type="evidence" value="ECO:0007669"/>
    <property type="project" value="TreeGrafter"/>
</dbReference>
<dbReference type="GO" id="GO:0005275">
    <property type="term" value="F:amine transmembrane transporter activity"/>
    <property type="evidence" value="ECO:0007669"/>
    <property type="project" value="TreeGrafter"/>
</dbReference>
<evidence type="ECO:0000256" key="3">
    <source>
        <dbReference type="ARBA" id="ARBA00022475"/>
    </source>
</evidence>
<dbReference type="GO" id="GO:0043190">
    <property type="term" value="C:ATP-binding cassette (ABC) transporter complex"/>
    <property type="evidence" value="ECO:0007669"/>
    <property type="project" value="InterPro"/>
</dbReference>
<dbReference type="Gene3D" id="3.40.190.100">
    <property type="entry name" value="Glycine betaine-binding periplasmic protein, domain 2"/>
    <property type="match status" value="1"/>
</dbReference>
<dbReference type="EMBL" id="SUMG01000022">
    <property type="protein sequence ID" value="NBG89337.1"/>
    <property type="molecule type" value="Genomic_DNA"/>
</dbReference>
<sequence>MFEQNACFPIMIGDRIDRYFTESEVEYMHKKKIQPFFDFNRLLRFASFLALLLISINLTGCSTGNDINREEDTGKEETVQEKTVNIAYVDWDSEVASTYVVKTIIEKELGYDCEVLSVPLTSLLESIAAGDQDATVSSWLPSLHKKHLEAHEDRVEILGPNFEGTFVGLATPGYVTIESMDDLIHYKEEFGEKIIGIEPDAGIMEKTKEVFDEYNLHDHITLVSGSESTMTKTLETAIEEQKPIIVTAWTPHWKFEKWDLKYLEDPKNVFGEEEHIATVVRENLHQDMPEVYDFLDHFYWRKKDIQRVMLLIEEENKTPREAAEIWVEENKDLVDEWISP</sequence>
<evidence type="ECO:0000313" key="6">
    <source>
        <dbReference type="EMBL" id="NBG89337.1"/>
    </source>
</evidence>
<comment type="caution">
    <text evidence="6">The sequence shown here is derived from an EMBL/GenBank/DDBJ whole genome shotgun (WGS) entry which is preliminary data.</text>
</comment>
<dbReference type="Pfam" id="PF04069">
    <property type="entry name" value="OpuAC"/>
    <property type="match status" value="1"/>
</dbReference>
<evidence type="ECO:0000313" key="7">
    <source>
        <dbReference type="Proteomes" id="UP000449710"/>
    </source>
</evidence>
<feature type="domain" description="ABC-type glycine betaine transport system substrate-binding" evidence="5">
    <location>
        <begin position="82"/>
        <end position="329"/>
    </location>
</feature>
<organism evidence="6 7">
    <name type="scientific">Isachenkonia alkalipeptolytica</name>
    <dbReference type="NCBI Taxonomy" id="2565777"/>
    <lineage>
        <taxon>Bacteria</taxon>
        <taxon>Bacillati</taxon>
        <taxon>Bacillota</taxon>
        <taxon>Clostridia</taxon>
        <taxon>Eubacteriales</taxon>
        <taxon>Clostridiaceae</taxon>
        <taxon>Isachenkonia</taxon>
    </lineage>
</organism>
<keyword evidence="4" id="KW-0472">Membrane</keyword>
<keyword evidence="7" id="KW-1185">Reference proteome</keyword>
<evidence type="ECO:0000256" key="2">
    <source>
        <dbReference type="ARBA" id="ARBA00022448"/>
    </source>
</evidence>
<dbReference type="AlphaFoldDB" id="A0AA44BEU9"/>
<protein>
    <submittedName>
        <fullName evidence="6">Glycine betaine ABC transporter substrate-binding protein</fullName>
    </submittedName>
</protein>
<dbReference type="PANTHER" id="PTHR47737">
    <property type="entry name" value="GLYCINE BETAINE/PROLINE BETAINE TRANSPORT SYSTEM PERMEASE PROTEIN PROW"/>
    <property type="match status" value="1"/>
</dbReference>
<proteinExistence type="predicted"/>
<reference evidence="6 7" key="1">
    <citation type="submission" date="2019-04" db="EMBL/GenBank/DDBJ databases">
        <title>Isachenkonia alkalipeptolytica gen. nov. sp. nov. a new anaerobic, alkiliphilic organothrophic bacterium capable to reduce synthesized ferrihydrite isolated from a soda lake.</title>
        <authorList>
            <person name="Toshchakov S.V."/>
            <person name="Zavarzina D.G."/>
            <person name="Zhilina T.N."/>
            <person name="Kostrikina N.A."/>
            <person name="Kublanov I.V."/>
        </authorList>
    </citation>
    <scope>NUCLEOTIDE SEQUENCE [LARGE SCALE GENOMIC DNA]</scope>
    <source>
        <strain evidence="6 7">Z-1701</strain>
    </source>
</reference>
<dbReference type="Gene3D" id="3.40.190.10">
    <property type="entry name" value="Periplasmic binding protein-like II"/>
    <property type="match status" value="1"/>
</dbReference>
<evidence type="ECO:0000259" key="5">
    <source>
        <dbReference type="Pfam" id="PF04069"/>
    </source>
</evidence>
<dbReference type="PANTHER" id="PTHR47737:SF1">
    <property type="entry name" value="GLYCINE BETAINE_PROLINE BETAINE TRANSPORT SYSTEM PERMEASE PROTEIN PROW"/>
    <property type="match status" value="1"/>
</dbReference>
<dbReference type="GO" id="GO:0031460">
    <property type="term" value="P:glycine betaine transport"/>
    <property type="evidence" value="ECO:0007669"/>
    <property type="project" value="TreeGrafter"/>
</dbReference>
<dbReference type="SUPFAM" id="SSF53850">
    <property type="entry name" value="Periplasmic binding protein-like II"/>
    <property type="match status" value="1"/>
</dbReference>
<evidence type="ECO:0000256" key="4">
    <source>
        <dbReference type="ARBA" id="ARBA00023136"/>
    </source>
</evidence>
<dbReference type="Proteomes" id="UP000449710">
    <property type="component" value="Unassembled WGS sequence"/>
</dbReference>
<dbReference type="InterPro" id="IPR007210">
    <property type="entry name" value="ABC_Gly_betaine_transp_sub-bd"/>
</dbReference>
<comment type="subcellular location">
    <subcellularLocation>
        <location evidence="1">Cell membrane</location>
    </subcellularLocation>
</comment>
<evidence type="ECO:0000256" key="1">
    <source>
        <dbReference type="ARBA" id="ARBA00004236"/>
    </source>
</evidence>
<dbReference type="CDD" id="cd13639">
    <property type="entry name" value="PBP2_OpuAC_like"/>
    <property type="match status" value="1"/>
</dbReference>
<gene>
    <name evidence="6" type="ORF">ISALK_12630</name>
</gene>
<accession>A0AA44BEU9</accession>
<dbReference type="GO" id="GO:0015871">
    <property type="term" value="P:choline transport"/>
    <property type="evidence" value="ECO:0007669"/>
    <property type="project" value="TreeGrafter"/>
</dbReference>
<name>A0AA44BEU9_9CLOT</name>